<dbReference type="AlphaFoldDB" id="A0A9N9P984"/>
<gene>
    <name evidence="3" type="ORF">DERYTH_LOCUS23480</name>
</gene>
<dbReference type="Proteomes" id="UP000789405">
    <property type="component" value="Unassembled WGS sequence"/>
</dbReference>
<keyword evidence="2" id="KW-0472">Membrane</keyword>
<protein>
    <submittedName>
        <fullName evidence="3">5096_t:CDS:1</fullName>
    </submittedName>
</protein>
<keyword evidence="2" id="KW-0812">Transmembrane</keyword>
<organism evidence="3 4">
    <name type="scientific">Dentiscutata erythropus</name>
    <dbReference type="NCBI Taxonomy" id="1348616"/>
    <lineage>
        <taxon>Eukaryota</taxon>
        <taxon>Fungi</taxon>
        <taxon>Fungi incertae sedis</taxon>
        <taxon>Mucoromycota</taxon>
        <taxon>Glomeromycotina</taxon>
        <taxon>Glomeromycetes</taxon>
        <taxon>Diversisporales</taxon>
        <taxon>Gigasporaceae</taxon>
        <taxon>Dentiscutata</taxon>
    </lineage>
</organism>
<accession>A0A9N9P984</accession>
<evidence type="ECO:0000313" key="3">
    <source>
        <dbReference type="EMBL" id="CAG8801571.1"/>
    </source>
</evidence>
<dbReference type="EMBL" id="CAJVPY010036007">
    <property type="protein sequence ID" value="CAG8801571.1"/>
    <property type="molecule type" value="Genomic_DNA"/>
</dbReference>
<name>A0A9N9P984_9GLOM</name>
<feature type="region of interest" description="Disordered" evidence="1">
    <location>
        <begin position="1"/>
        <end position="41"/>
    </location>
</feature>
<comment type="caution">
    <text evidence="3">The sequence shown here is derived from an EMBL/GenBank/DDBJ whole genome shotgun (WGS) entry which is preliminary data.</text>
</comment>
<proteinExistence type="predicted"/>
<evidence type="ECO:0000313" key="4">
    <source>
        <dbReference type="Proteomes" id="UP000789405"/>
    </source>
</evidence>
<feature type="transmembrane region" description="Helical" evidence="2">
    <location>
        <begin position="58"/>
        <end position="77"/>
    </location>
</feature>
<dbReference type="OrthoDB" id="2356174at2759"/>
<keyword evidence="4" id="KW-1185">Reference proteome</keyword>
<evidence type="ECO:0000256" key="1">
    <source>
        <dbReference type="SAM" id="MobiDB-lite"/>
    </source>
</evidence>
<feature type="non-terminal residue" evidence="3">
    <location>
        <position position="114"/>
    </location>
</feature>
<keyword evidence="2" id="KW-1133">Transmembrane helix</keyword>
<evidence type="ECO:0000256" key="2">
    <source>
        <dbReference type="SAM" id="Phobius"/>
    </source>
</evidence>
<sequence>MFDKDVSGIKELKETNPSDSKTKVEAGSSDSEKKAEEGSSDLETIDKSIIRKIKRKHVLDDFIFLLSLFALPSVVFYKNRDKFPIPLWISIFLGMVSILVFVLMMLNYFVNVKK</sequence>
<reference evidence="3" key="1">
    <citation type="submission" date="2021-06" db="EMBL/GenBank/DDBJ databases">
        <authorList>
            <person name="Kallberg Y."/>
            <person name="Tangrot J."/>
            <person name="Rosling A."/>
        </authorList>
    </citation>
    <scope>NUCLEOTIDE SEQUENCE</scope>
    <source>
        <strain evidence="3">MA453B</strain>
    </source>
</reference>
<dbReference type="InterPro" id="IPR046566">
    <property type="entry name" value="DUF6720"/>
</dbReference>
<dbReference type="Pfam" id="PF20480">
    <property type="entry name" value="DUF6720"/>
    <property type="match status" value="1"/>
</dbReference>
<feature type="transmembrane region" description="Helical" evidence="2">
    <location>
        <begin position="89"/>
        <end position="110"/>
    </location>
</feature>
<feature type="compositionally biased region" description="Basic and acidic residues" evidence="1">
    <location>
        <begin position="1"/>
        <end position="37"/>
    </location>
</feature>